<evidence type="ECO:0008006" key="9">
    <source>
        <dbReference type="Google" id="ProtNLM"/>
    </source>
</evidence>
<reference evidence="7" key="1">
    <citation type="journal article" date="2020" name="BMC Genomics">
        <title>Correction to: Identification and distribution of gene clusters required for synthesis of sphingolipid metabolism inhibitors in diverse species of the filamentous fungus Fusarium.</title>
        <authorList>
            <person name="Kim H.S."/>
            <person name="Lohmar J.M."/>
            <person name="Busman M."/>
            <person name="Brown D.W."/>
            <person name="Naumann T.A."/>
            <person name="Divon H.H."/>
            <person name="Lysoe E."/>
            <person name="Uhlig S."/>
            <person name="Proctor R.H."/>
        </authorList>
    </citation>
    <scope>NUCLEOTIDE SEQUENCE</scope>
    <source>
        <strain evidence="7">NRRL 22465</strain>
    </source>
</reference>
<dbReference type="AlphaFoldDB" id="A0A8H4UE49"/>
<dbReference type="Proteomes" id="UP000635477">
    <property type="component" value="Unassembled WGS sequence"/>
</dbReference>
<evidence type="ECO:0000256" key="6">
    <source>
        <dbReference type="PIRSR" id="PIRSR602403-1"/>
    </source>
</evidence>
<dbReference type="GO" id="GO:0004497">
    <property type="term" value="F:monooxygenase activity"/>
    <property type="evidence" value="ECO:0007669"/>
    <property type="project" value="UniProtKB-KW"/>
</dbReference>
<comment type="caution">
    <text evidence="7">The sequence shown here is derived from an EMBL/GenBank/DDBJ whole genome shotgun (WGS) entry which is preliminary data.</text>
</comment>
<evidence type="ECO:0000313" key="7">
    <source>
        <dbReference type="EMBL" id="KAF4974548.1"/>
    </source>
</evidence>
<keyword evidence="8" id="KW-1185">Reference proteome</keyword>
<sequence>MLLDNLSISTAGLALALTGLLYLLKLALFPAVDSREPPLLKPRLPILGHLVSMIREKAGFYKRLFKEHPMPICTLPILNGKLYLINSPSLIQAALRNTDIAFDPFIIEFSKGMFGLNQKQVGIIARKEVMKELFDVIHATLLGDPLHRLNMAALTKLMTYLNRIPPTTTVAVPNSFMWVRDVFTEATATALFGEKNPLTSEHVHHLWTFDEGFALLAMDIVPNLLARKSVAARSEINKILLPYYEAGHEKGSDVSDIIRGRAAALRKHGFSNEDLATQELLLPWVGSTNTIPTLFWLLVRLFSNPIYLGRVRAEIEAATSITGGPGARTAVVDASKLEKQCPVLNACYQESLRMYVHSIGNRRVMKDTKLQDPEGREYLLKKGVNVQWPAMVTHFLDSVWGDDAETYNPERFLNATAQDDKSRRGAMLPFGGGRNLCPGRRFAFTEILGFVGVLSLGFEVQGLDLPDSIDPMFGSAPRRPDWAGQDPGFTLSRRSGWEDVTWTFKE</sequence>
<dbReference type="Pfam" id="PF00067">
    <property type="entry name" value="p450"/>
    <property type="match status" value="1"/>
</dbReference>
<dbReference type="SUPFAM" id="SSF48264">
    <property type="entry name" value="Cytochrome P450"/>
    <property type="match status" value="1"/>
</dbReference>
<dbReference type="InterPro" id="IPR053007">
    <property type="entry name" value="CYP450_monoxygenase_sec-met"/>
</dbReference>
<evidence type="ECO:0000256" key="1">
    <source>
        <dbReference type="ARBA" id="ARBA00001971"/>
    </source>
</evidence>
<dbReference type="PANTHER" id="PTHR47582">
    <property type="entry name" value="P450, PUTATIVE (EUROFUNG)-RELATED"/>
    <property type="match status" value="1"/>
</dbReference>
<dbReference type="EMBL" id="JABEYC010000737">
    <property type="protein sequence ID" value="KAF4974548.1"/>
    <property type="molecule type" value="Genomic_DNA"/>
</dbReference>
<dbReference type="Gene3D" id="1.10.630.10">
    <property type="entry name" value="Cytochrome P450"/>
    <property type="match status" value="1"/>
</dbReference>
<protein>
    <recommendedName>
        <fullName evidence="9">7-alpha-hydroxycholest-4-en-3-one 12-alpha-hydroxylase</fullName>
    </recommendedName>
</protein>
<organism evidence="7 8">
    <name type="scientific">Fusarium zealandicum</name>
    <dbReference type="NCBI Taxonomy" id="1053134"/>
    <lineage>
        <taxon>Eukaryota</taxon>
        <taxon>Fungi</taxon>
        <taxon>Dikarya</taxon>
        <taxon>Ascomycota</taxon>
        <taxon>Pezizomycotina</taxon>
        <taxon>Sordariomycetes</taxon>
        <taxon>Hypocreomycetidae</taxon>
        <taxon>Hypocreales</taxon>
        <taxon>Nectriaceae</taxon>
        <taxon>Fusarium</taxon>
        <taxon>Fusarium staphyleae species complex</taxon>
    </lineage>
</organism>
<keyword evidence="5" id="KW-0503">Monooxygenase</keyword>
<dbReference type="GO" id="GO:0005506">
    <property type="term" value="F:iron ion binding"/>
    <property type="evidence" value="ECO:0007669"/>
    <property type="project" value="InterPro"/>
</dbReference>
<comment type="similarity">
    <text evidence="2">Belongs to the cytochrome P450 family.</text>
</comment>
<name>A0A8H4UE49_9HYPO</name>
<dbReference type="InterPro" id="IPR002403">
    <property type="entry name" value="Cyt_P450_E_grp-IV"/>
</dbReference>
<accession>A0A8H4UE49</accession>
<gene>
    <name evidence="7" type="ORF">FZEAL_8572</name>
</gene>
<feature type="binding site" description="axial binding residue" evidence="6">
    <location>
        <position position="437"/>
    </location>
    <ligand>
        <name>heme</name>
        <dbReference type="ChEBI" id="CHEBI:30413"/>
    </ligand>
    <ligandPart>
        <name>Fe</name>
        <dbReference type="ChEBI" id="CHEBI:18248"/>
    </ligandPart>
</feature>
<proteinExistence type="inferred from homology"/>
<keyword evidence="4 6" id="KW-0408">Iron</keyword>
<keyword evidence="5" id="KW-0560">Oxidoreductase</keyword>
<keyword evidence="3 6" id="KW-0479">Metal-binding</keyword>
<comment type="cofactor">
    <cofactor evidence="1 6">
        <name>heme</name>
        <dbReference type="ChEBI" id="CHEBI:30413"/>
    </cofactor>
</comment>
<evidence type="ECO:0000256" key="3">
    <source>
        <dbReference type="ARBA" id="ARBA00022723"/>
    </source>
</evidence>
<dbReference type="OrthoDB" id="1470350at2759"/>
<keyword evidence="6" id="KW-0349">Heme</keyword>
<evidence type="ECO:0000256" key="2">
    <source>
        <dbReference type="ARBA" id="ARBA00010617"/>
    </source>
</evidence>
<dbReference type="GO" id="GO:0016705">
    <property type="term" value="F:oxidoreductase activity, acting on paired donors, with incorporation or reduction of molecular oxygen"/>
    <property type="evidence" value="ECO:0007669"/>
    <property type="project" value="InterPro"/>
</dbReference>
<dbReference type="CDD" id="cd11040">
    <property type="entry name" value="CYP7_CYP8-like"/>
    <property type="match status" value="1"/>
</dbReference>
<dbReference type="InterPro" id="IPR001128">
    <property type="entry name" value="Cyt_P450"/>
</dbReference>
<dbReference type="GO" id="GO:0020037">
    <property type="term" value="F:heme binding"/>
    <property type="evidence" value="ECO:0007669"/>
    <property type="project" value="InterPro"/>
</dbReference>
<dbReference type="PRINTS" id="PR00465">
    <property type="entry name" value="EP450IV"/>
</dbReference>
<dbReference type="PANTHER" id="PTHR47582:SF1">
    <property type="entry name" value="P450, PUTATIVE (EUROFUNG)-RELATED"/>
    <property type="match status" value="1"/>
</dbReference>
<reference evidence="7" key="2">
    <citation type="submission" date="2020-05" db="EMBL/GenBank/DDBJ databases">
        <authorList>
            <person name="Kim H.-S."/>
            <person name="Proctor R.H."/>
            <person name="Brown D.W."/>
        </authorList>
    </citation>
    <scope>NUCLEOTIDE SEQUENCE</scope>
    <source>
        <strain evidence="7">NRRL 22465</strain>
    </source>
</reference>
<evidence type="ECO:0000256" key="5">
    <source>
        <dbReference type="ARBA" id="ARBA00023033"/>
    </source>
</evidence>
<dbReference type="InterPro" id="IPR036396">
    <property type="entry name" value="Cyt_P450_sf"/>
</dbReference>
<evidence type="ECO:0000256" key="4">
    <source>
        <dbReference type="ARBA" id="ARBA00023004"/>
    </source>
</evidence>
<evidence type="ECO:0000313" key="8">
    <source>
        <dbReference type="Proteomes" id="UP000635477"/>
    </source>
</evidence>